<dbReference type="FunFam" id="3.30.1490.20:FF:000020">
    <property type="entry name" value="Protein lysine acetyltransferase"/>
    <property type="match status" value="1"/>
</dbReference>
<feature type="compositionally biased region" description="Low complexity" evidence="3">
    <location>
        <begin position="85"/>
        <end position="97"/>
    </location>
</feature>
<dbReference type="GO" id="GO:0046872">
    <property type="term" value="F:metal ion binding"/>
    <property type="evidence" value="ECO:0007669"/>
    <property type="project" value="InterPro"/>
</dbReference>
<evidence type="ECO:0000313" key="6">
    <source>
        <dbReference type="Proteomes" id="UP000325743"/>
    </source>
</evidence>
<dbReference type="Gene3D" id="3.30.1490.20">
    <property type="entry name" value="ATP-grasp fold, A domain"/>
    <property type="match status" value="1"/>
</dbReference>
<evidence type="ECO:0000256" key="1">
    <source>
        <dbReference type="ARBA" id="ARBA00060888"/>
    </source>
</evidence>
<dbReference type="SUPFAM" id="SSF51735">
    <property type="entry name" value="NAD(P)-binding Rossmann-fold domains"/>
    <property type="match status" value="1"/>
</dbReference>
<dbReference type="InterPro" id="IPR013815">
    <property type="entry name" value="ATP_grasp_subdomain_1"/>
</dbReference>
<dbReference type="InterPro" id="IPR036291">
    <property type="entry name" value="NAD(P)-bd_dom_sf"/>
</dbReference>
<comment type="similarity">
    <text evidence="1">In the N-terminal section; belongs to the acetate CoA ligase alpha subunit family.</text>
</comment>
<dbReference type="PANTHER" id="PTHR42793:SF4">
    <property type="entry name" value="BLL6376 PROTEIN"/>
    <property type="match status" value="1"/>
</dbReference>
<dbReference type="PANTHER" id="PTHR42793">
    <property type="entry name" value="COA BINDING DOMAIN CONTAINING PROTEIN"/>
    <property type="match status" value="1"/>
</dbReference>
<dbReference type="SMART" id="SM00881">
    <property type="entry name" value="CoA_binding"/>
    <property type="match status" value="1"/>
</dbReference>
<organism evidence="5 6">
    <name type="scientific">Cupriavidus oxalaticus</name>
    <dbReference type="NCBI Taxonomy" id="96344"/>
    <lineage>
        <taxon>Bacteria</taxon>
        <taxon>Pseudomonadati</taxon>
        <taxon>Pseudomonadota</taxon>
        <taxon>Betaproteobacteria</taxon>
        <taxon>Burkholderiales</taxon>
        <taxon>Burkholderiaceae</taxon>
        <taxon>Cupriavidus</taxon>
    </lineage>
</organism>
<dbReference type="EMBL" id="CP032518">
    <property type="protein sequence ID" value="QEZ42918.1"/>
    <property type="molecule type" value="Genomic_DNA"/>
</dbReference>
<evidence type="ECO:0000313" key="5">
    <source>
        <dbReference type="EMBL" id="QEZ42918.1"/>
    </source>
</evidence>
<dbReference type="PROSITE" id="PS50975">
    <property type="entry name" value="ATP_GRASP"/>
    <property type="match status" value="1"/>
</dbReference>
<feature type="region of interest" description="Disordered" evidence="3">
    <location>
        <begin position="163"/>
        <end position="200"/>
    </location>
</feature>
<evidence type="ECO:0000256" key="2">
    <source>
        <dbReference type="PROSITE-ProRule" id="PRU00409"/>
    </source>
</evidence>
<feature type="compositionally biased region" description="Basic residues" evidence="3">
    <location>
        <begin position="177"/>
        <end position="189"/>
    </location>
</feature>
<dbReference type="InterPro" id="IPR011761">
    <property type="entry name" value="ATP-grasp"/>
</dbReference>
<dbReference type="SUPFAM" id="SSF56059">
    <property type="entry name" value="Glutathione synthetase ATP-binding domain-like"/>
    <property type="match status" value="1"/>
</dbReference>
<feature type="compositionally biased region" description="Low complexity" evidence="3">
    <location>
        <begin position="1"/>
        <end position="12"/>
    </location>
</feature>
<dbReference type="SUPFAM" id="SSF52210">
    <property type="entry name" value="Succinyl-CoA synthetase domains"/>
    <property type="match status" value="2"/>
</dbReference>
<protein>
    <submittedName>
        <fullName evidence="5">CoA-binding protein</fullName>
    </submittedName>
</protein>
<gene>
    <name evidence="5" type="ORF">D2917_00805</name>
</gene>
<dbReference type="Pfam" id="PF13549">
    <property type="entry name" value="ATP-grasp_5"/>
    <property type="match status" value="1"/>
</dbReference>
<dbReference type="AlphaFoldDB" id="A0A5P3VAD9"/>
<dbReference type="Gene3D" id="3.30.470.20">
    <property type="entry name" value="ATP-grasp fold, B domain"/>
    <property type="match status" value="1"/>
</dbReference>
<dbReference type="GO" id="GO:0005524">
    <property type="term" value="F:ATP binding"/>
    <property type="evidence" value="ECO:0007669"/>
    <property type="project" value="UniProtKB-UniRule"/>
</dbReference>
<evidence type="ECO:0000259" key="4">
    <source>
        <dbReference type="PROSITE" id="PS50975"/>
    </source>
</evidence>
<feature type="region of interest" description="Disordered" evidence="3">
    <location>
        <begin position="65"/>
        <end position="129"/>
    </location>
</feature>
<dbReference type="InterPro" id="IPR003781">
    <property type="entry name" value="CoA-bd"/>
</dbReference>
<accession>A0A5P3VAD9</accession>
<name>A0A5P3VAD9_9BURK</name>
<reference evidence="5 6" key="1">
    <citation type="submission" date="2018-09" db="EMBL/GenBank/DDBJ databases">
        <title>Complete genome sequence of Cupriavidus oxalaticus T2, a bacterium capable of phenol tolerance and degradation.</title>
        <authorList>
            <person name="Yan J."/>
        </authorList>
    </citation>
    <scope>NUCLEOTIDE SEQUENCE [LARGE SCALE GENOMIC DNA]</scope>
    <source>
        <strain evidence="5 6">T2</strain>
    </source>
</reference>
<keyword evidence="2" id="KW-0067">ATP-binding</keyword>
<keyword evidence="2" id="KW-0547">Nucleotide-binding</keyword>
<feature type="region of interest" description="Disordered" evidence="3">
    <location>
        <begin position="1"/>
        <end position="53"/>
    </location>
</feature>
<feature type="domain" description="ATP-grasp" evidence="4">
    <location>
        <begin position="705"/>
        <end position="741"/>
    </location>
</feature>
<dbReference type="Proteomes" id="UP000325743">
    <property type="component" value="Chromosome 1"/>
</dbReference>
<dbReference type="Gene3D" id="3.40.50.720">
    <property type="entry name" value="NAD(P)-binding Rossmann-like Domain"/>
    <property type="match status" value="1"/>
</dbReference>
<dbReference type="InterPro" id="IPR032875">
    <property type="entry name" value="Succ_CoA_lig_flav_dom"/>
</dbReference>
<dbReference type="Pfam" id="PF13380">
    <property type="entry name" value="CoA_binding_2"/>
    <property type="match status" value="1"/>
</dbReference>
<sequence length="928" mass="98177">MGQRQPGQGQLRLVRHGRRRAHRHRLPEQLARPRHVAHSVSQRNAGSAGPGRWIGADCHCLRRRAGASRGQRPGAHAGRDRREAPAGPARRANAVRVGIPRPGIPPAVLDRDDGAGRHAARRAGVRRKDLARDRPFHAAARAVPGLRAGAGGQQFGRIPPQLRNADAGDGAPDPGLRRSRGITAGRRRPPAFPCSGVSKERPLRPDIPAVPAISAIPAGIRSLDAVFRPRTIAVIGASDDPTRISGRPIAYALRYGYEGAIYPINPSRSTVQGLPAFPSLREAPDGIDCAIIALPTGLVIDTLRQCADKGIRAVVLFTSGFAELGEAGRELQEAVTRTAREHGIRLLGPNVIGCYCLSRKTFVTFLGNLECVLPPGKPRIGLVSQSGGYGAHIHMLAMQRGLAVDQVVTTGNEADIEFGEVMAWMAESAEVDIIVGYIEGIRSKASFLRGLAAAHRRRKPVVLMKVGATEAGAAAAASHTAALAGADDIYDAVLREYGAYRAQSSEEVLDVVYALSAGKPLRKRRLGVATISGGAGVQIADFACAAGLALPAPPAATQRALREIVPFGSPANPVDMTAQISNEPGIFAATLDALLDAGYDSILMWLGPAVGNARAGGPIRETVERIAARRPDVLQTISLIGGPELVRPYEAAGCLLFEEPCRAIRALAALEFFEGVFSRPLPQRPDVAQMPLLEAGTAYNEADAKRLLACAGVPLPDERLVRTPEEAADAARRIGRPVAVKVVSADIRHKSDVGGVALSLASPEAVAETVRRMAREIPPRAPGAHIDGFLVSPMLQDGVECIVGVHADPLFGPVMMFGLGGVLVEVVQDVAFALAPLDEAGALDLIRRVKGHRLLTGFRGRPPADVPALARAIAGISRLAARNADRLLALEVNPLCVLPEGQGVVALDAVVQTGRTRLAQPSHHNHHD</sequence>
<dbReference type="Pfam" id="PF13607">
    <property type="entry name" value="Succ_CoA_lig"/>
    <property type="match status" value="1"/>
</dbReference>
<proteinExistence type="inferred from homology"/>
<dbReference type="Gene3D" id="3.40.50.261">
    <property type="entry name" value="Succinyl-CoA synthetase domains"/>
    <property type="match status" value="2"/>
</dbReference>
<dbReference type="InterPro" id="IPR016102">
    <property type="entry name" value="Succinyl-CoA_synth-like"/>
</dbReference>
<feature type="compositionally biased region" description="Basic residues" evidence="3">
    <location>
        <begin position="13"/>
        <end position="25"/>
    </location>
</feature>
<evidence type="ECO:0000256" key="3">
    <source>
        <dbReference type="SAM" id="MobiDB-lite"/>
    </source>
</evidence>